<organism evidence="2 3">
    <name type="scientific">Pycnococcus provasolii</name>
    <dbReference type="NCBI Taxonomy" id="41880"/>
    <lineage>
        <taxon>Eukaryota</taxon>
        <taxon>Viridiplantae</taxon>
        <taxon>Chlorophyta</taxon>
        <taxon>Pseudoscourfieldiophyceae</taxon>
        <taxon>Pseudoscourfieldiales</taxon>
        <taxon>Pycnococcaceae</taxon>
        <taxon>Pycnococcus</taxon>
    </lineage>
</organism>
<dbReference type="Proteomes" id="UP000660262">
    <property type="component" value="Unassembled WGS sequence"/>
</dbReference>
<keyword evidence="3" id="KW-1185">Reference proteome</keyword>
<dbReference type="InterPro" id="IPR018971">
    <property type="entry name" value="DUF1997"/>
</dbReference>
<dbReference type="AlphaFoldDB" id="A0A830HIT4"/>
<comment type="caution">
    <text evidence="2">The sequence shown here is derived from an EMBL/GenBank/DDBJ whole genome shotgun (WGS) entry which is preliminary data.</text>
</comment>
<feature type="region of interest" description="Disordered" evidence="1">
    <location>
        <begin position="56"/>
        <end position="93"/>
    </location>
</feature>
<feature type="region of interest" description="Disordered" evidence="1">
    <location>
        <begin position="319"/>
        <end position="346"/>
    </location>
</feature>
<dbReference type="EMBL" id="BNJQ01000014">
    <property type="protein sequence ID" value="GHP06722.1"/>
    <property type="molecule type" value="Genomic_DNA"/>
</dbReference>
<evidence type="ECO:0000313" key="3">
    <source>
        <dbReference type="Proteomes" id="UP000660262"/>
    </source>
</evidence>
<accession>A0A830HIT4</accession>
<feature type="compositionally biased region" description="Basic and acidic residues" evidence="1">
    <location>
        <begin position="335"/>
        <end position="346"/>
    </location>
</feature>
<evidence type="ECO:0000256" key="1">
    <source>
        <dbReference type="SAM" id="MobiDB-lite"/>
    </source>
</evidence>
<sequence>MATPGSLTMTMTRYSRSGGTRVIVRNPYANLRNRNRTLTNTCACACGKRVHKDRQVRTLASSSSSSSSSKNVPGTKSAAGKGFAPQTPNPGQQILDVTDVARDDQGNPTSIKLAAPEGTKALTREQMDAAADAIMGGNKVWMRSRAKATKEVPAADQLADFLATREGHLSLLGAATKVEEVACDDKNARRYVLVAPEMKFPGLTLRPRSTMEIKNNGKKVTLRQVESVIEGEPEKMVTALQMMTSDQTLENDISVSNNRDGSATVTAKLRLEIGMLLPKKFPVPRRLIEGLGSKLFSSALEKQATVFLNKVVRAYGSTADEDENDATDIGMFDTSPREPPRAQSKE</sequence>
<dbReference type="Pfam" id="PF09366">
    <property type="entry name" value="DUF1997"/>
    <property type="match status" value="1"/>
</dbReference>
<protein>
    <submittedName>
        <fullName evidence="2">Uncharacterized protein</fullName>
    </submittedName>
</protein>
<gene>
    <name evidence="2" type="ORF">PPROV_000546600</name>
</gene>
<proteinExistence type="predicted"/>
<evidence type="ECO:0000313" key="2">
    <source>
        <dbReference type="EMBL" id="GHP06722.1"/>
    </source>
</evidence>
<name>A0A830HIT4_9CHLO</name>
<reference evidence="2" key="1">
    <citation type="submission" date="2020-10" db="EMBL/GenBank/DDBJ databases">
        <title>Unveiling of a novel bifunctional photoreceptor, Dualchrome1, isolated from a cosmopolitan green alga.</title>
        <authorList>
            <person name="Suzuki S."/>
            <person name="Kawachi M."/>
        </authorList>
    </citation>
    <scope>NUCLEOTIDE SEQUENCE</scope>
    <source>
        <strain evidence="2">NIES 2893</strain>
    </source>
</reference>